<evidence type="ECO:0000313" key="1">
    <source>
        <dbReference type="EMBL" id="KUG15950.1"/>
    </source>
</evidence>
<dbReference type="Gene3D" id="3.30.920.30">
    <property type="entry name" value="Hypothetical protein"/>
    <property type="match status" value="1"/>
</dbReference>
<comment type="caution">
    <text evidence="1">The sequence shown here is derived from an EMBL/GenBank/DDBJ whole genome shotgun (WGS) entry which is preliminary data.</text>
</comment>
<protein>
    <recommendedName>
        <fullName evidence="2">Type II toxin-antitoxin system HicA family toxin</fullName>
    </recommendedName>
</protein>
<proteinExistence type="predicted"/>
<dbReference type="AlphaFoldDB" id="A0A0W8F5D6"/>
<dbReference type="InterPro" id="IPR038570">
    <property type="entry name" value="HicA_sf"/>
</dbReference>
<sequence length="42" mass="4719">MKRGMVTARIPNPHHGEEIDPSLLDTILDEAGISREEWFSVA</sequence>
<organism evidence="1">
    <name type="scientific">hydrocarbon metagenome</name>
    <dbReference type="NCBI Taxonomy" id="938273"/>
    <lineage>
        <taxon>unclassified sequences</taxon>
        <taxon>metagenomes</taxon>
        <taxon>ecological metagenomes</taxon>
    </lineage>
</organism>
<name>A0A0W8F5D6_9ZZZZ</name>
<dbReference type="EMBL" id="LNQE01001519">
    <property type="protein sequence ID" value="KUG15950.1"/>
    <property type="molecule type" value="Genomic_DNA"/>
</dbReference>
<reference evidence="1" key="1">
    <citation type="journal article" date="2015" name="Proc. Natl. Acad. Sci. U.S.A.">
        <title>Networks of energetic and metabolic interactions define dynamics in microbial communities.</title>
        <authorList>
            <person name="Embree M."/>
            <person name="Liu J.K."/>
            <person name="Al-Bassam M.M."/>
            <person name="Zengler K."/>
        </authorList>
    </citation>
    <scope>NUCLEOTIDE SEQUENCE</scope>
</reference>
<evidence type="ECO:0008006" key="2">
    <source>
        <dbReference type="Google" id="ProtNLM"/>
    </source>
</evidence>
<gene>
    <name evidence="1" type="ORF">ASZ90_014370</name>
</gene>
<accession>A0A0W8F5D6</accession>